<gene>
    <name evidence="3" type="ORF">K8U61_20425</name>
</gene>
<dbReference type="EMBL" id="JAIQZJ010000015">
    <property type="protein sequence ID" value="MBZ5740548.1"/>
    <property type="molecule type" value="Genomic_DNA"/>
</dbReference>
<evidence type="ECO:0008006" key="5">
    <source>
        <dbReference type="Google" id="ProtNLM"/>
    </source>
</evidence>
<feature type="transmembrane region" description="Helical" evidence="2">
    <location>
        <begin position="177"/>
        <end position="195"/>
    </location>
</feature>
<reference evidence="3 4" key="1">
    <citation type="submission" date="2021-09" db="EMBL/GenBank/DDBJ databases">
        <title>Whole genome sequence of Nocardioides sp. GBK3QG-3.</title>
        <authorList>
            <person name="Tuo L."/>
        </authorList>
    </citation>
    <scope>NUCLEOTIDE SEQUENCE [LARGE SCALE GENOMIC DNA]</scope>
    <source>
        <strain evidence="3 4">GBK3QG-3</strain>
    </source>
</reference>
<dbReference type="RefSeq" id="WP_224124910.1">
    <property type="nucleotide sequence ID" value="NZ_JAIQZJ010000015.1"/>
</dbReference>
<keyword evidence="4" id="KW-1185">Reference proteome</keyword>
<keyword evidence="2" id="KW-0812">Transmembrane</keyword>
<evidence type="ECO:0000256" key="2">
    <source>
        <dbReference type="SAM" id="Phobius"/>
    </source>
</evidence>
<feature type="transmembrane region" description="Helical" evidence="2">
    <location>
        <begin position="111"/>
        <end position="134"/>
    </location>
</feature>
<feature type="transmembrane region" description="Helical" evidence="2">
    <location>
        <begin position="385"/>
        <end position="403"/>
    </location>
</feature>
<keyword evidence="2" id="KW-0472">Membrane</keyword>
<name>A0ABS7UIT8_9ACTN</name>
<feature type="transmembrane region" description="Helical" evidence="2">
    <location>
        <begin position="329"/>
        <end position="350"/>
    </location>
</feature>
<accession>A0ABS7UIT8</accession>
<proteinExistence type="predicted"/>
<evidence type="ECO:0000256" key="1">
    <source>
        <dbReference type="SAM" id="MobiDB-lite"/>
    </source>
</evidence>
<dbReference type="Proteomes" id="UP000780875">
    <property type="component" value="Unassembled WGS sequence"/>
</dbReference>
<evidence type="ECO:0000313" key="4">
    <source>
        <dbReference type="Proteomes" id="UP000780875"/>
    </source>
</evidence>
<evidence type="ECO:0000313" key="3">
    <source>
        <dbReference type="EMBL" id="MBZ5740548.1"/>
    </source>
</evidence>
<feature type="transmembrane region" description="Helical" evidence="2">
    <location>
        <begin position="300"/>
        <end position="323"/>
    </location>
</feature>
<comment type="caution">
    <text evidence="3">The sequence shown here is derived from an EMBL/GenBank/DDBJ whole genome shotgun (WGS) entry which is preliminary data.</text>
</comment>
<feature type="transmembrane region" description="Helical" evidence="2">
    <location>
        <begin position="362"/>
        <end position="379"/>
    </location>
</feature>
<feature type="transmembrane region" description="Helical" evidence="2">
    <location>
        <begin position="146"/>
        <end position="171"/>
    </location>
</feature>
<feature type="transmembrane region" description="Helical" evidence="2">
    <location>
        <begin position="207"/>
        <end position="235"/>
    </location>
</feature>
<organism evidence="3 4">
    <name type="scientific">Nocardioides mangrovi</name>
    <dbReference type="NCBI Taxonomy" id="2874580"/>
    <lineage>
        <taxon>Bacteria</taxon>
        <taxon>Bacillati</taxon>
        <taxon>Actinomycetota</taxon>
        <taxon>Actinomycetes</taxon>
        <taxon>Propionibacteriales</taxon>
        <taxon>Nocardioidaceae</taxon>
        <taxon>Nocardioides</taxon>
    </lineage>
</organism>
<keyword evidence="2" id="KW-1133">Transmembrane helix</keyword>
<sequence>MTTYAAPVGAPEPVEDDVVSMKQRLSGIVQIVHQRPQDISKRRWESALVFFGFTGAYTWFGYWLVVQMHVVGFEPLDRLNRALMIWHNDPAKLSALGFDYPPLATLLISPLAIFPSVASSLAVVPVASAVFAGLTMMSLNTLARRCLVAAPLRYGVLIALALNPLVALYAASGARQFVWISFVVMAMGAVVAWYVTADVRFVMLAGLAYSIAALAGYTSILWFVLTAFMIGAILARLGARGPEVEGTTVGFSAPTVYVIALWTVFNLILLSHPFEWVTAARDAGGSGPGSFTGVELLQDTWWLVLYAAPLAIIALPALIFVGASRNNPLATWLGLLLAAAIVAPAGSVLLGLSDSPMQMRNALPILVFAVIGCLWLARSADGSNLIVSGVLIVLLLASIPWTFHWMKDYRYQNLEAPFAAAISTRQSQEGTTTVPGAKVGIADEQAMADYIKDNISEPNSILTDNSQTYAVMLLTGQPRLFFDRVDQSDGPWLAAAQDPAGVVDYMLMSTDTSQDLLSQMYPSATTGSDPRLSVVFSTDRYVLLTVPTTFDPTATTDQTITSSTDGSTEGAGQ</sequence>
<feature type="transmembrane region" description="Helical" evidence="2">
    <location>
        <begin position="255"/>
        <end position="279"/>
    </location>
</feature>
<protein>
    <recommendedName>
        <fullName evidence="5">Glycosyltransferase family 39 protein</fullName>
    </recommendedName>
</protein>
<feature type="transmembrane region" description="Helical" evidence="2">
    <location>
        <begin position="47"/>
        <end position="65"/>
    </location>
</feature>
<feature type="region of interest" description="Disordered" evidence="1">
    <location>
        <begin position="553"/>
        <end position="573"/>
    </location>
</feature>